<dbReference type="EMBL" id="MN738754">
    <property type="protein sequence ID" value="QHS83412.1"/>
    <property type="molecule type" value="Genomic_DNA"/>
</dbReference>
<reference evidence="1" key="1">
    <citation type="journal article" date="2020" name="Nature">
        <title>Giant virus diversity and host interactions through global metagenomics.</title>
        <authorList>
            <person name="Schulz F."/>
            <person name="Roux S."/>
            <person name="Paez-Espino D."/>
            <person name="Jungbluth S."/>
            <person name="Walsh D.A."/>
            <person name="Denef V.J."/>
            <person name="McMahon K.D."/>
            <person name="Konstantinidis K.T."/>
            <person name="Eloe-Fadrosh E.A."/>
            <person name="Kyrpides N.C."/>
            <person name="Woyke T."/>
        </authorList>
    </citation>
    <scope>NUCLEOTIDE SEQUENCE</scope>
    <source>
        <strain evidence="1">GVMAG-S-ERX555943-30</strain>
    </source>
</reference>
<dbReference type="AlphaFoldDB" id="A0A6C0AUD9"/>
<evidence type="ECO:0008006" key="2">
    <source>
        <dbReference type="Google" id="ProtNLM"/>
    </source>
</evidence>
<sequence>MDVSTLKKHGRKFVLVYKDDKKVLDDYIQSLNLFDICIELGQFSIPAFLQNDFIYFFTQMWLPADKQPTELIQNPRFVFLNVENLTEQNRFQHIVAFIEAGARIADYSPSNVKLMENYIKENCPKYKHNIIHMPYQFNLKDFCQIYNTDNEYEYDVGIINAYVEPHESVNSVLEYRRNKMWELVQKEEQWKSINIMGWDKERDELIKKCKVIINIHHFSCFFIFQHIRCDRMIFANKLIVSDISLYGDTLDVYDCVTWRPFDDIIQTTKDILTHFDRMQRRMELLPKKHICDARHAALQEVVDELCKKTDDEK</sequence>
<organism evidence="1">
    <name type="scientific">viral metagenome</name>
    <dbReference type="NCBI Taxonomy" id="1070528"/>
    <lineage>
        <taxon>unclassified sequences</taxon>
        <taxon>metagenomes</taxon>
        <taxon>organismal metagenomes</taxon>
    </lineage>
</organism>
<proteinExistence type="predicted"/>
<evidence type="ECO:0000313" key="1">
    <source>
        <dbReference type="EMBL" id="QHS83412.1"/>
    </source>
</evidence>
<protein>
    <recommendedName>
        <fullName evidence="2">Glycosyltransferase</fullName>
    </recommendedName>
</protein>
<name>A0A6C0AUD9_9ZZZZ</name>
<accession>A0A6C0AUD9</accession>